<reference evidence="3" key="1">
    <citation type="submission" date="2020-05" db="EMBL/GenBank/DDBJ databases">
        <authorList>
            <person name="Chiriac C."/>
            <person name="Salcher M."/>
            <person name="Ghai R."/>
            <person name="Kavagutti S V."/>
        </authorList>
    </citation>
    <scope>NUCLEOTIDE SEQUENCE</scope>
</reference>
<protein>
    <submittedName>
        <fullName evidence="3">Unannotated protein</fullName>
    </submittedName>
</protein>
<name>A0A6J6F271_9ZZZZ</name>
<evidence type="ECO:0000259" key="2">
    <source>
        <dbReference type="Pfam" id="PF13127"/>
    </source>
</evidence>
<feature type="transmembrane region" description="Helical" evidence="1">
    <location>
        <begin position="7"/>
        <end position="27"/>
    </location>
</feature>
<dbReference type="Pfam" id="PF13127">
    <property type="entry name" value="DUF3955"/>
    <property type="match status" value="1"/>
</dbReference>
<keyword evidence="1" id="KW-0472">Membrane</keyword>
<proteinExistence type="predicted"/>
<dbReference type="InterPro" id="IPR025016">
    <property type="entry name" value="DUF3955"/>
</dbReference>
<sequence length="65" mass="7214">MKKISRKLAYLFISITILSTLLLNVIGSSVNENGVLVEPFFLIPLSYLSFILGIVFAVISVIKKK</sequence>
<gene>
    <name evidence="3" type="ORF">UFOPK1740_00767</name>
</gene>
<feature type="transmembrane region" description="Helical" evidence="1">
    <location>
        <begin position="39"/>
        <end position="62"/>
    </location>
</feature>
<evidence type="ECO:0000256" key="1">
    <source>
        <dbReference type="SAM" id="Phobius"/>
    </source>
</evidence>
<accession>A0A6J6F271</accession>
<organism evidence="3">
    <name type="scientific">freshwater metagenome</name>
    <dbReference type="NCBI Taxonomy" id="449393"/>
    <lineage>
        <taxon>unclassified sequences</taxon>
        <taxon>metagenomes</taxon>
        <taxon>ecological metagenomes</taxon>
    </lineage>
</organism>
<dbReference type="AlphaFoldDB" id="A0A6J6F271"/>
<feature type="domain" description="DUF3955" evidence="2">
    <location>
        <begin position="7"/>
        <end position="63"/>
    </location>
</feature>
<keyword evidence="1" id="KW-0812">Transmembrane</keyword>
<dbReference type="EMBL" id="CAEZTU010000031">
    <property type="protein sequence ID" value="CAB4578948.1"/>
    <property type="molecule type" value="Genomic_DNA"/>
</dbReference>
<keyword evidence="1" id="KW-1133">Transmembrane helix</keyword>
<evidence type="ECO:0000313" key="3">
    <source>
        <dbReference type="EMBL" id="CAB4578948.1"/>
    </source>
</evidence>